<keyword evidence="1" id="KW-0802">TPR repeat</keyword>
<organism evidence="2 3">
    <name type="scientific">Phenylobacterium deserti</name>
    <dbReference type="NCBI Taxonomy" id="1914756"/>
    <lineage>
        <taxon>Bacteria</taxon>
        <taxon>Pseudomonadati</taxon>
        <taxon>Pseudomonadota</taxon>
        <taxon>Alphaproteobacteria</taxon>
        <taxon>Caulobacterales</taxon>
        <taxon>Caulobacteraceae</taxon>
        <taxon>Phenylobacterium</taxon>
    </lineage>
</organism>
<dbReference type="Proteomes" id="UP000249725">
    <property type="component" value="Unassembled WGS sequence"/>
</dbReference>
<dbReference type="InterPro" id="IPR002201">
    <property type="entry name" value="Glyco_trans_9"/>
</dbReference>
<protein>
    <submittedName>
        <fullName evidence="2">Uncharacterized protein</fullName>
    </submittedName>
</protein>
<keyword evidence="3" id="KW-1185">Reference proteome</keyword>
<dbReference type="EMBL" id="QFYR01000001">
    <property type="protein sequence ID" value="RAK57817.1"/>
    <property type="molecule type" value="Genomic_DNA"/>
</dbReference>
<dbReference type="PANTHER" id="PTHR44809:SF1">
    <property type="entry name" value="PROTEIN O-MANNOSYL-TRANSFERASE TMTC1"/>
    <property type="match status" value="1"/>
</dbReference>
<dbReference type="SUPFAM" id="SSF53756">
    <property type="entry name" value="UDP-Glycosyltransferase/glycogen phosphorylase"/>
    <property type="match status" value="1"/>
</dbReference>
<sequence length="396" mass="44030">MTDAARDAQFEEAMRLEKAGDAEGAVRILQELAKPALTMKIAQAMGVTLLNAARFDEAERWLGQAARHRPSNVGVRTNLGRVYEGQGRFELAELEYKTALAFEPESTYAKLAFANFLLSGGRYREGWPLMEVRAQEYPDLVPPVTDDFPEWKGQPLAGKSILVWYEQGFGDQIQMCRFARELKARGASRVTLGCRPPLAKLFSTLDAADEIVPVGRDELVAVRGHDYWTRYFSMPAYLGTTLESLWTGPYLGASDDKREKWRGWSGVGLAWRASATGFNAANKSLPPEQARRLFDLGVVSLDPEDTGATDFADTAAIIEQLDLVISIDSAPAHLAGAMGKPVWTLLPFLKLDWRWLRSGDGSPWYPSMRLYRQSKASDWPATIDRVIDDLRAAGHA</sequence>
<dbReference type="InterPro" id="IPR052943">
    <property type="entry name" value="TMTC_O-mannosyl-trnsfr"/>
</dbReference>
<comment type="caution">
    <text evidence="2">The sequence shown here is derived from an EMBL/GenBank/DDBJ whole genome shotgun (WGS) entry which is preliminary data.</text>
</comment>
<name>A0A328AT93_9CAUL</name>
<evidence type="ECO:0000256" key="1">
    <source>
        <dbReference type="PROSITE-ProRule" id="PRU00339"/>
    </source>
</evidence>
<dbReference type="Pfam" id="PF14559">
    <property type="entry name" value="TPR_19"/>
    <property type="match status" value="1"/>
</dbReference>
<dbReference type="InterPro" id="IPR019734">
    <property type="entry name" value="TPR_rpt"/>
</dbReference>
<dbReference type="GO" id="GO:0016757">
    <property type="term" value="F:glycosyltransferase activity"/>
    <property type="evidence" value="ECO:0007669"/>
    <property type="project" value="InterPro"/>
</dbReference>
<reference evidence="3" key="1">
    <citation type="submission" date="2018-05" db="EMBL/GenBank/DDBJ databases">
        <authorList>
            <person name="Li X."/>
        </authorList>
    </citation>
    <scope>NUCLEOTIDE SEQUENCE [LARGE SCALE GENOMIC DNA]</scope>
    <source>
        <strain evidence="3">YIM 73061</strain>
    </source>
</reference>
<dbReference type="SMART" id="SM00028">
    <property type="entry name" value="TPR"/>
    <property type="match status" value="2"/>
</dbReference>
<dbReference type="RefSeq" id="WP_111514267.1">
    <property type="nucleotide sequence ID" value="NZ_QFYR01000001.1"/>
</dbReference>
<dbReference type="Pfam" id="PF01075">
    <property type="entry name" value="Glyco_transf_9"/>
    <property type="match status" value="1"/>
</dbReference>
<evidence type="ECO:0000313" key="3">
    <source>
        <dbReference type="Proteomes" id="UP000249725"/>
    </source>
</evidence>
<dbReference type="AlphaFoldDB" id="A0A328AT93"/>
<dbReference type="OrthoDB" id="7190635at2"/>
<gene>
    <name evidence="2" type="ORF">DJ018_07840</name>
</gene>
<dbReference type="SUPFAM" id="SSF48452">
    <property type="entry name" value="TPR-like"/>
    <property type="match status" value="1"/>
</dbReference>
<feature type="repeat" description="TPR" evidence="1">
    <location>
        <begin position="73"/>
        <end position="106"/>
    </location>
</feature>
<evidence type="ECO:0000313" key="2">
    <source>
        <dbReference type="EMBL" id="RAK57817.1"/>
    </source>
</evidence>
<dbReference type="InterPro" id="IPR011990">
    <property type="entry name" value="TPR-like_helical_dom_sf"/>
</dbReference>
<dbReference type="PROSITE" id="PS50005">
    <property type="entry name" value="TPR"/>
    <property type="match status" value="1"/>
</dbReference>
<dbReference type="PANTHER" id="PTHR44809">
    <property type="match status" value="1"/>
</dbReference>
<accession>A0A328AT93</accession>
<dbReference type="Gene3D" id="1.25.40.10">
    <property type="entry name" value="Tetratricopeptide repeat domain"/>
    <property type="match status" value="1"/>
</dbReference>
<dbReference type="Gene3D" id="3.40.50.2000">
    <property type="entry name" value="Glycogen Phosphorylase B"/>
    <property type="match status" value="1"/>
</dbReference>
<proteinExistence type="predicted"/>